<organism evidence="9 10">
    <name type="scientific">Propionispira arboris</name>
    <dbReference type="NCBI Taxonomy" id="84035"/>
    <lineage>
        <taxon>Bacteria</taxon>
        <taxon>Bacillati</taxon>
        <taxon>Bacillota</taxon>
        <taxon>Negativicutes</taxon>
        <taxon>Selenomonadales</taxon>
        <taxon>Selenomonadaceae</taxon>
        <taxon>Propionispira</taxon>
    </lineage>
</organism>
<comment type="subcellular location">
    <subcellularLocation>
        <location evidence="1">Cell membrane</location>
        <topology evidence="1">Peripheral membrane protein</topology>
    </subcellularLocation>
</comment>
<protein>
    <submittedName>
        <fullName evidence="9">Predicted ATPase</fullName>
    </submittedName>
</protein>
<evidence type="ECO:0000256" key="6">
    <source>
        <dbReference type="ARBA" id="ARBA00023065"/>
    </source>
</evidence>
<keyword evidence="4" id="KW-0410">Iron transport</keyword>
<dbReference type="AlphaFoldDB" id="A0A1H6V4F4"/>
<feature type="domain" description="AAA+ ATPase" evidence="8">
    <location>
        <begin position="53"/>
        <end position="220"/>
    </location>
</feature>
<dbReference type="PANTHER" id="PTHR42771">
    <property type="entry name" value="IRON(3+)-HYDROXAMATE IMPORT ATP-BINDING PROTEIN FHUC"/>
    <property type="match status" value="1"/>
</dbReference>
<dbReference type="GO" id="GO:0005524">
    <property type="term" value="F:ATP binding"/>
    <property type="evidence" value="ECO:0007669"/>
    <property type="project" value="InterPro"/>
</dbReference>
<evidence type="ECO:0000256" key="2">
    <source>
        <dbReference type="ARBA" id="ARBA00022448"/>
    </source>
</evidence>
<evidence type="ECO:0000313" key="9">
    <source>
        <dbReference type="EMBL" id="SEI99411.1"/>
    </source>
</evidence>
<evidence type="ECO:0000259" key="8">
    <source>
        <dbReference type="SMART" id="SM00382"/>
    </source>
</evidence>
<keyword evidence="7" id="KW-0472">Membrane</keyword>
<accession>A0A1H6V4F4</accession>
<dbReference type="GO" id="GO:0016887">
    <property type="term" value="F:ATP hydrolysis activity"/>
    <property type="evidence" value="ECO:0007669"/>
    <property type="project" value="InterPro"/>
</dbReference>
<dbReference type="GO" id="GO:0006302">
    <property type="term" value="P:double-strand break repair"/>
    <property type="evidence" value="ECO:0007669"/>
    <property type="project" value="InterPro"/>
</dbReference>
<dbReference type="GO" id="GO:0005886">
    <property type="term" value="C:plasma membrane"/>
    <property type="evidence" value="ECO:0007669"/>
    <property type="project" value="UniProtKB-SubCell"/>
</dbReference>
<gene>
    <name evidence="9" type="ORF">SAMN05660742_102205</name>
</gene>
<dbReference type="InterPro" id="IPR003593">
    <property type="entry name" value="AAA+_ATPase"/>
</dbReference>
<dbReference type="RefSeq" id="WP_091829047.1">
    <property type="nucleotide sequence ID" value="NZ_FNZK01000002.1"/>
</dbReference>
<evidence type="ECO:0000256" key="7">
    <source>
        <dbReference type="ARBA" id="ARBA00023136"/>
    </source>
</evidence>
<dbReference type="STRING" id="84035.SAMN05660742_102205"/>
<keyword evidence="3" id="KW-1003">Cell membrane</keyword>
<dbReference type="Pfam" id="PF13476">
    <property type="entry name" value="AAA_23"/>
    <property type="match status" value="1"/>
</dbReference>
<dbReference type="SUPFAM" id="SSF52540">
    <property type="entry name" value="P-loop containing nucleoside triphosphate hydrolases"/>
    <property type="match status" value="1"/>
</dbReference>
<dbReference type="InterPro" id="IPR038729">
    <property type="entry name" value="Rad50/SbcC_AAA"/>
</dbReference>
<keyword evidence="10" id="KW-1185">Reference proteome</keyword>
<evidence type="ECO:0000256" key="4">
    <source>
        <dbReference type="ARBA" id="ARBA00022496"/>
    </source>
</evidence>
<keyword evidence="5" id="KW-0408">Iron</keyword>
<dbReference type="InterPro" id="IPR027417">
    <property type="entry name" value="P-loop_NTPase"/>
</dbReference>
<dbReference type="SMART" id="SM00382">
    <property type="entry name" value="AAA"/>
    <property type="match status" value="1"/>
</dbReference>
<evidence type="ECO:0000256" key="5">
    <source>
        <dbReference type="ARBA" id="ARBA00023004"/>
    </source>
</evidence>
<sequence length="257" mass="29597">MTNNRYEGVIKVNVFNTSQYILEVALNRDKVESFNEYPFSIPAIVKLNEIELHPHVTFFVGENGSGKSTLIEAIAVAFGLNPEGGSKHFTFSTENSHSELHRYLVLRKGIKRPRDSYFLRAESFYNVATNIEELGIGYVYSDKSLHHQSHGESFMSLFLHRFLGKGLYILDEPEAALSPMRQLSLISRIHELASNNSQFIIATHSPMLLSYPNSYIYNIDNNGINRIKYEDTDHFTITKNFFNHYKMMLNELMKLDE</sequence>
<name>A0A1H6V4F4_9FIRM</name>
<dbReference type="InterPro" id="IPR051535">
    <property type="entry name" value="Siderophore_ABC-ATPase"/>
</dbReference>
<evidence type="ECO:0000256" key="1">
    <source>
        <dbReference type="ARBA" id="ARBA00004202"/>
    </source>
</evidence>
<dbReference type="PANTHER" id="PTHR42771:SF2">
    <property type="entry name" value="IRON(3+)-HYDROXAMATE IMPORT ATP-BINDING PROTEIN FHUC"/>
    <property type="match status" value="1"/>
</dbReference>
<reference evidence="9 10" key="1">
    <citation type="submission" date="2016-10" db="EMBL/GenBank/DDBJ databases">
        <authorList>
            <person name="de Groot N.N."/>
        </authorList>
    </citation>
    <scope>NUCLEOTIDE SEQUENCE [LARGE SCALE GENOMIC DNA]</scope>
    <source>
        <strain evidence="9 10">DSM 2179</strain>
    </source>
</reference>
<dbReference type="InterPro" id="IPR003959">
    <property type="entry name" value="ATPase_AAA_core"/>
</dbReference>
<dbReference type="GO" id="GO:0006826">
    <property type="term" value="P:iron ion transport"/>
    <property type="evidence" value="ECO:0007669"/>
    <property type="project" value="UniProtKB-KW"/>
</dbReference>
<proteinExistence type="predicted"/>
<keyword evidence="6" id="KW-0406">Ion transport</keyword>
<keyword evidence="2" id="KW-0813">Transport</keyword>
<dbReference type="Gene3D" id="3.40.50.300">
    <property type="entry name" value="P-loop containing nucleotide triphosphate hydrolases"/>
    <property type="match status" value="2"/>
</dbReference>
<evidence type="ECO:0000256" key="3">
    <source>
        <dbReference type="ARBA" id="ARBA00022475"/>
    </source>
</evidence>
<dbReference type="Pfam" id="PF13304">
    <property type="entry name" value="AAA_21"/>
    <property type="match status" value="1"/>
</dbReference>
<dbReference type="EMBL" id="FNZK01000002">
    <property type="protein sequence ID" value="SEI99411.1"/>
    <property type="molecule type" value="Genomic_DNA"/>
</dbReference>
<evidence type="ECO:0000313" key="10">
    <source>
        <dbReference type="Proteomes" id="UP000199662"/>
    </source>
</evidence>
<dbReference type="Proteomes" id="UP000199662">
    <property type="component" value="Unassembled WGS sequence"/>
</dbReference>